<dbReference type="InterPro" id="IPR016181">
    <property type="entry name" value="Acyl_CoA_acyltransferase"/>
</dbReference>
<organism evidence="2 3">
    <name type="scientific">Tessaracoccus lubricantis</name>
    <dbReference type="NCBI Taxonomy" id="545543"/>
    <lineage>
        <taxon>Bacteria</taxon>
        <taxon>Bacillati</taxon>
        <taxon>Actinomycetota</taxon>
        <taxon>Actinomycetes</taxon>
        <taxon>Propionibacteriales</taxon>
        <taxon>Propionibacteriaceae</taxon>
        <taxon>Tessaracoccus</taxon>
    </lineage>
</organism>
<evidence type="ECO:0000313" key="2">
    <source>
        <dbReference type="EMBL" id="GAA4896074.1"/>
    </source>
</evidence>
<comment type="caution">
    <text evidence="2">The sequence shown here is derived from an EMBL/GenBank/DDBJ whole genome shotgun (WGS) entry which is preliminary data.</text>
</comment>
<feature type="domain" description="N-acetyltransferase" evidence="1">
    <location>
        <begin position="17"/>
        <end position="166"/>
    </location>
</feature>
<dbReference type="Gene3D" id="3.40.630.30">
    <property type="match status" value="1"/>
</dbReference>
<name>A0ABP9F9R3_9ACTN</name>
<dbReference type="Proteomes" id="UP001501521">
    <property type="component" value="Unassembled WGS sequence"/>
</dbReference>
<dbReference type="EMBL" id="BAABLV010000019">
    <property type="protein sequence ID" value="GAA4896074.1"/>
    <property type="molecule type" value="Genomic_DNA"/>
</dbReference>
<evidence type="ECO:0000313" key="3">
    <source>
        <dbReference type="Proteomes" id="UP001501521"/>
    </source>
</evidence>
<protein>
    <submittedName>
        <fullName evidence="2">GNAT family protein</fullName>
    </submittedName>
</protein>
<dbReference type="InterPro" id="IPR000182">
    <property type="entry name" value="GNAT_dom"/>
</dbReference>
<accession>A0ABP9F9R3</accession>
<gene>
    <name evidence="2" type="ORF">GCM10025789_12190</name>
</gene>
<reference evidence="3" key="1">
    <citation type="journal article" date="2019" name="Int. J. Syst. Evol. Microbiol.">
        <title>The Global Catalogue of Microorganisms (GCM) 10K type strain sequencing project: providing services to taxonomists for standard genome sequencing and annotation.</title>
        <authorList>
            <consortium name="The Broad Institute Genomics Platform"/>
            <consortium name="The Broad Institute Genome Sequencing Center for Infectious Disease"/>
            <person name="Wu L."/>
            <person name="Ma J."/>
        </authorList>
    </citation>
    <scope>NUCLEOTIDE SEQUENCE [LARGE SCALE GENOMIC DNA]</scope>
    <source>
        <strain evidence="3">JCM 19125</strain>
    </source>
</reference>
<evidence type="ECO:0000259" key="1">
    <source>
        <dbReference type="Pfam" id="PF13302"/>
    </source>
</evidence>
<dbReference type="SUPFAM" id="SSF55729">
    <property type="entry name" value="Acyl-CoA N-acyltransferases (Nat)"/>
    <property type="match status" value="1"/>
</dbReference>
<dbReference type="PANTHER" id="PTHR43610">
    <property type="entry name" value="BLL6696 PROTEIN"/>
    <property type="match status" value="1"/>
</dbReference>
<dbReference type="Pfam" id="PF13302">
    <property type="entry name" value="Acetyltransf_3"/>
    <property type="match status" value="1"/>
</dbReference>
<proteinExistence type="predicted"/>
<dbReference type="PANTHER" id="PTHR43610:SF1">
    <property type="entry name" value="N-ACETYLTRANSFERASE DOMAIN-CONTAINING PROTEIN"/>
    <property type="match status" value="1"/>
</dbReference>
<sequence>MVALPPPAEPLTGRFVRLEPFAESDADELAHLLLDPALYTNGYVMYSTPRTHAEAVDRVWTWWANRHRSGEADRISYAVRLTGDGGLGPAGTLVGTTSLGPFDLGNQATFLGYTIYGRRWWGAPVNPEGKYLLLGQAFERLGYTRVQIQTDVLNVRSQAAIEKLGAVREGVLRRHKVREDGSSRDSVFYSIIAEEWPRVKAGLEARLGGWTPVLDAHASSDLPALPATVEDGDDVRNALMSLTAQLTVMQQAHDSLGIQY</sequence>
<dbReference type="RefSeq" id="WP_345580490.1">
    <property type="nucleotide sequence ID" value="NZ_BAABLV010000019.1"/>
</dbReference>
<keyword evidence="3" id="KW-1185">Reference proteome</keyword>